<comment type="caution">
    <text evidence="3">The sequence shown here is derived from an EMBL/GenBank/DDBJ whole genome shotgun (WGS) entry which is preliminary data.</text>
</comment>
<dbReference type="Gene3D" id="3.10.250.10">
    <property type="entry name" value="SRCR-like domain"/>
    <property type="match status" value="1"/>
</dbReference>
<organism evidence="3 4">
    <name type="scientific">Geodia barretti</name>
    <name type="common">Barrett's horny sponge</name>
    <dbReference type="NCBI Taxonomy" id="519541"/>
    <lineage>
        <taxon>Eukaryota</taxon>
        <taxon>Metazoa</taxon>
        <taxon>Porifera</taxon>
        <taxon>Demospongiae</taxon>
        <taxon>Heteroscleromorpha</taxon>
        <taxon>Tetractinellida</taxon>
        <taxon>Astrophorina</taxon>
        <taxon>Geodiidae</taxon>
        <taxon>Geodia</taxon>
    </lineage>
</organism>
<evidence type="ECO:0000256" key="2">
    <source>
        <dbReference type="SAM" id="SignalP"/>
    </source>
</evidence>
<accession>A0AA35RTR8</accession>
<dbReference type="GO" id="GO:0016020">
    <property type="term" value="C:membrane"/>
    <property type="evidence" value="ECO:0007669"/>
    <property type="project" value="InterPro"/>
</dbReference>
<evidence type="ECO:0000256" key="1">
    <source>
        <dbReference type="ARBA" id="ARBA00023157"/>
    </source>
</evidence>
<name>A0AA35RTR8_GEOBA</name>
<feature type="chain" id="PRO_5041437528" description="SRCR domain-containing protein" evidence="2">
    <location>
        <begin position="21"/>
        <end position="105"/>
    </location>
</feature>
<dbReference type="Proteomes" id="UP001174909">
    <property type="component" value="Unassembled WGS sequence"/>
</dbReference>
<gene>
    <name evidence="3" type="ORF">GBAR_LOCUS10657</name>
</gene>
<dbReference type="AlphaFoldDB" id="A0AA35RTR8"/>
<evidence type="ECO:0000313" key="4">
    <source>
        <dbReference type="Proteomes" id="UP001174909"/>
    </source>
</evidence>
<keyword evidence="4" id="KW-1185">Reference proteome</keyword>
<feature type="signal peptide" evidence="2">
    <location>
        <begin position="1"/>
        <end position="20"/>
    </location>
</feature>
<sequence length="105" mass="11393">MRSHVWSLLAALLRVLLVRGAGPEDPSPECSDRDVRLLTRFGDNNAISAALDGVLGDVHGTLEICENELWKMVALCNEGVEQWTMENTAVACKELGYPAPGISDI</sequence>
<keyword evidence="1" id="KW-1015">Disulfide bond</keyword>
<reference evidence="3" key="1">
    <citation type="submission" date="2023-03" db="EMBL/GenBank/DDBJ databases">
        <authorList>
            <person name="Steffen K."/>
            <person name="Cardenas P."/>
        </authorList>
    </citation>
    <scope>NUCLEOTIDE SEQUENCE</scope>
</reference>
<dbReference type="InterPro" id="IPR036772">
    <property type="entry name" value="SRCR-like_dom_sf"/>
</dbReference>
<dbReference type="EMBL" id="CASHTH010001644">
    <property type="protein sequence ID" value="CAI8017565.1"/>
    <property type="molecule type" value="Genomic_DNA"/>
</dbReference>
<evidence type="ECO:0000313" key="3">
    <source>
        <dbReference type="EMBL" id="CAI8017565.1"/>
    </source>
</evidence>
<evidence type="ECO:0008006" key="5">
    <source>
        <dbReference type="Google" id="ProtNLM"/>
    </source>
</evidence>
<keyword evidence="2" id="KW-0732">Signal</keyword>
<proteinExistence type="predicted"/>
<protein>
    <recommendedName>
        <fullName evidence="5">SRCR domain-containing protein</fullName>
    </recommendedName>
</protein>
<dbReference type="SUPFAM" id="SSF56487">
    <property type="entry name" value="SRCR-like"/>
    <property type="match status" value="1"/>
</dbReference>